<dbReference type="InterPro" id="IPR041988">
    <property type="entry name" value="Ribosomal_uL24_KOW"/>
</dbReference>
<dbReference type="PROSITE" id="PS50191">
    <property type="entry name" value="CRAL_TRIO"/>
    <property type="match status" value="1"/>
</dbReference>
<evidence type="ECO:0000256" key="2">
    <source>
        <dbReference type="ARBA" id="ARBA00023274"/>
    </source>
</evidence>
<evidence type="ECO:0000313" key="6">
    <source>
        <dbReference type="Proteomes" id="UP000198287"/>
    </source>
</evidence>
<feature type="compositionally biased region" description="Polar residues" evidence="3">
    <location>
        <begin position="273"/>
        <end position="289"/>
    </location>
</feature>
<keyword evidence="2" id="KW-0687">Ribonucleoprotein</keyword>
<feature type="compositionally biased region" description="Low complexity" evidence="3">
    <location>
        <begin position="584"/>
        <end position="595"/>
    </location>
</feature>
<dbReference type="GO" id="GO:0005096">
    <property type="term" value="F:GTPase activator activity"/>
    <property type="evidence" value="ECO:0007669"/>
    <property type="project" value="TreeGrafter"/>
</dbReference>
<organism evidence="5 6">
    <name type="scientific">Folsomia candida</name>
    <name type="common">Springtail</name>
    <dbReference type="NCBI Taxonomy" id="158441"/>
    <lineage>
        <taxon>Eukaryota</taxon>
        <taxon>Metazoa</taxon>
        <taxon>Ecdysozoa</taxon>
        <taxon>Arthropoda</taxon>
        <taxon>Hexapoda</taxon>
        <taxon>Collembola</taxon>
        <taxon>Entomobryomorpha</taxon>
        <taxon>Isotomoidea</taxon>
        <taxon>Isotomidae</taxon>
        <taxon>Proisotominae</taxon>
        <taxon>Folsomia</taxon>
    </lineage>
</organism>
<dbReference type="PANTHER" id="PTHR45808">
    <property type="entry name" value="RHO GTPASE-ACTIVATING PROTEIN 68F"/>
    <property type="match status" value="1"/>
</dbReference>
<accession>A0A226EF33</accession>
<protein>
    <submittedName>
        <fullName evidence="5">Protein prune 2</fullName>
    </submittedName>
</protein>
<reference evidence="5 6" key="1">
    <citation type="submission" date="2015-12" db="EMBL/GenBank/DDBJ databases">
        <title>The genome of Folsomia candida.</title>
        <authorList>
            <person name="Faddeeva A."/>
            <person name="Derks M.F."/>
            <person name="Anvar Y."/>
            <person name="Smit S."/>
            <person name="Van Straalen N."/>
            <person name="Roelofs D."/>
        </authorList>
    </citation>
    <scope>NUCLEOTIDE SEQUENCE [LARGE SCALE GENOMIC DNA]</scope>
    <source>
        <strain evidence="5 6">VU population</strain>
        <tissue evidence="5">Whole body</tissue>
    </source>
</reference>
<feature type="region of interest" description="Disordered" evidence="3">
    <location>
        <begin position="338"/>
        <end position="357"/>
    </location>
</feature>
<feature type="compositionally biased region" description="Basic and acidic residues" evidence="3">
    <location>
        <begin position="549"/>
        <end position="558"/>
    </location>
</feature>
<evidence type="ECO:0000259" key="4">
    <source>
        <dbReference type="PROSITE" id="PS50191"/>
    </source>
</evidence>
<dbReference type="Pfam" id="PF12496">
    <property type="entry name" value="BNIP2"/>
    <property type="match status" value="1"/>
</dbReference>
<dbReference type="InterPro" id="IPR036865">
    <property type="entry name" value="CRAL-TRIO_dom_sf"/>
</dbReference>
<evidence type="ECO:0000313" key="5">
    <source>
        <dbReference type="EMBL" id="OXA56243.1"/>
    </source>
</evidence>
<evidence type="ECO:0000256" key="3">
    <source>
        <dbReference type="SAM" id="MobiDB-lite"/>
    </source>
</evidence>
<dbReference type="OMA" id="ESVMSRQ"/>
<name>A0A226EF33_FOLCA</name>
<dbReference type="Gene3D" id="3.40.525.10">
    <property type="entry name" value="CRAL-TRIO lipid binding domain"/>
    <property type="match status" value="1"/>
</dbReference>
<dbReference type="SUPFAM" id="SSF52087">
    <property type="entry name" value="CRAL/TRIO domain"/>
    <property type="match status" value="1"/>
</dbReference>
<dbReference type="GO" id="GO:0005737">
    <property type="term" value="C:cytoplasm"/>
    <property type="evidence" value="ECO:0007669"/>
    <property type="project" value="TreeGrafter"/>
</dbReference>
<sequence length="1003" mass="110636">MADYDFSDISESSYADARADTPTLDGERGSDSEDTLSNLSLDELDNPDDEVLVPPPIPAPRKDRNNHHPPQDDHLSPHPEDDGLSPTSNTASFASALNGSVRVCVTDADLAMADSLIDFPKSPSQLKILKGPSFMPKEEPGVVSEDESSVSSYQAHVDDVNGQVRLVKKDSLKPNFVIPAINLDQVGLSPPDDQSGSSSYLSVSHENDPNALDDYIEDFILPMSHESVMSRQLSFRRQVRRTYDKIAADKATQELDKFEAMLSTYDEEDEINRSLTPENNNNYNKTSTPIPKARNTMKKSEIVTPLKPNFDLLEPQSLLDIDAIVCENAPDLMSILPRRKGSHNDATGPPTLSVSNSTSDLESLSNYFLPQETIDKLYAVYESSNFNNIYCLSGEIKNILSPIEIEEILDNKDRLERFIDPNVMAALSWSLNPASLPSPINNRSNNNDVGNNKIPPKSDDGGGLKSKSSSMSNGFHSDASSSCDDDTHSTSSNSTPKTEPADFDDEGKGGSESGIESPSPTSDLLQRATPLTASMRRRIALSKGIRTPSLDDARTTTHEDDDDDMDEVDLGVGDEDWEDDDNSNSRTTSNNSNGTCLVRSDSKRFSFKGKDGQVIAVDRVVEGVFVESMNSNPKGTLRRVKVPLNLSSEDPDELEMSSPEPTSLIRVDNNQTNNPASSSSSSSQVKPPKQPAHNRRKISVDENILSMISSTEFDDGLGVGVGGGSGGGAGGDDASQATTASDIFYSIRNSTLNNDDENTMRTENGVDDDEITLDLDTPDDMEDSIMGQLESIATSHKPDGIPNLPRDEDEIDASMRWKPYRVGPADVQIDLQAIQPYRKCLSHGGYFDAEKNVAIILFSGCNLPDRSQKDYTYLMDHLFLYVLSTLEELIVEDYILVYLHGATPKSASPTWAWLKKCYQLINHRLRKNLKGIYLVHPTFWLRTVVALTRPFVSTKFSRKIRFVYTLSDLCLEIPTEHLVIPDSVLQYDFDLKVDDLKKRKLLS</sequence>
<dbReference type="AlphaFoldDB" id="A0A226EF33"/>
<feature type="compositionally biased region" description="Basic and acidic residues" evidence="3">
    <location>
        <begin position="69"/>
        <end position="81"/>
    </location>
</feature>
<dbReference type="GO" id="GO:0005840">
    <property type="term" value="C:ribosome"/>
    <property type="evidence" value="ECO:0007669"/>
    <property type="project" value="UniProtKB-KW"/>
</dbReference>
<feature type="region of interest" description="Disordered" evidence="3">
    <location>
        <begin position="273"/>
        <end position="292"/>
    </location>
</feature>
<dbReference type="InterPro" id="IPR001251">
    <property type="entry name" value="CRAL-TRIO_dom"/>
</dbReference>
<dbReference type="EMBL" id="LNIX01000004">
    <property type="protein sequence ID" value="OXA56243.1"/>
    <property type="molecule type" value="Genomic_DNA"/>
</dbReference>
<dbReference type="GO" id="GO:0003723">
    <property type="term" value="F:RNA binding"/>
    <property type="evidence" value="ECO:0007669"/>
    <property type="project" value="InterPro"/>
</dbReference>
<proteinExistence type="predicted"/>
<dbReference type="InterPro" id="IPR022181">
    <property type="entry name" value="Bcl2-/adenovirus-E1B"/>
</dbReference>
<keyword evidence="1" id="KW-0689">Ribosomal protein</keyword>
<feature type="region of interest" description="Disordered" evidence="3">
    <location>
        <begin position="1"/>
        <end position="91"/>
    </location>
</feature>
<dbReference type="Pfam" id="PF13716">
    <property type="entry name" value="CRAL_TRIO_2"/>
    <property type="match status" value="1"/>
</dbReference>
<feature type="region of interest" description="Disordered" evidence="3">
    <location>
        <begin position="641"/>
        <end position="700"/>
    </location>
</feature>
<dbReference type="CDD" id="cd00170">
    <property type="entry name" value="SEC14"/>
    <property type="match status" value="1"/>
</dbReference>
<comment type="caution">
    <text evidence="5">The sequence shown here is derived from an EMBL/GenBank/DDBJ whole genome shotgun (WGS) entry which is preliminary data.</text>
</comment>
<keyword evidence="6" id="KW-1185">Reference proteome</keyword>
<feature type="region of interest" description="Disordered" evidence="3">
    <location>
        <begin position="540"/>
        <end position="595"/>
    </location>
</feature>
<dbReference type="OrthoDB" id="19923at2759"/>
<feature type="domain" description="CRAL-TRIO" evidence="4">
    <location>
        <begin position="830"/>
        <end position="992"/>
    </location>
</feature>
<dbReference type="Proteomes" id="UP000198287">
    <property type="component" value="Unassembled WGS sequence"/>
</dbReference>
<dbReference type="CDD" id="cd06089">
    <property type="entry name" value="KOW_RPL26"/>
    <property type="match status" value="1"/>
</dbReference>
<dbReference type="GO" id="GO:0007264">
    <property type="term" value="P:small GTPase-mediated signal transduction"/>
    <property type="evidence" value="ECO:0007669"/>
    <property type="project" value="TreeGrafter"/>
</dbReference>
<feature type="compositionally biased region" description="Acidic residues" evidence="3">
    <location>
        <begin position="559"/>
        <end position="582"/>
    </location>
</feature>
<feature type="compositionally biased region" description="Low complexity" evidence="3">
    <location>
        <begin position="441"/>
        <end position="452"/>
    </location>
</feature>
<dbReference type="GO" id="GO:1990904">
    <property type="term" value="C:ribonucleoprotein complex"/>
    <property type="evidence" value="ECO:0007669"/>
    <property type="project" value="UniProtKB-KW"/>
</dbReference>
<feature type="compositionally biased region" description="Acidic residues" evidence="3">
    <location>
        <begin position="42"/>
        <end position="51"/>
    </location>
</feature>
<gene>
    <name evidence="5" type="ORF">Fcan01_09125</name>
</gene>
<dbReference type="STRING" id="158441.A0A226EF33"/>
<feature type="compositionally biased region" description="Low complexity" evidence="3">
    <location>
        <begin position="465"/>
        <end position="482"/>
    </location>
</feature>
<evidence type="ECO:0000256" key="1">
    <source>
        <dbReference type="ARBA" id="ARBA00022980"/>
    </source>
</evidence>
<dbReference type="PANTHER" id="PTHR45808:SF2">
    <property type="entry name" value="RHO GTPASE-ACTIVATING PROTEIN 68F"/>
    <property type="match status" value="1"/>
</dbReference>
<feature type="region of interest" description="Disordered" evidence="3">
    <location>
        <begin position="435"/>
        <end position="524"/>
    </location>
</feature>